<proteinExistence type="predicted"/>
<dbReference type="STRING" id="92487.SAMN02745130_03792"/>
<evidence type="ECO:0008006" key="4">
    <source>
        <dbReference type="Google" id="ProtNLM"/>
    </source>
</evidence>
<evidence type="ECO:0000256" key="1">
    <source>
        <dbReference type="SAM" id="SignalP"/>
    </source>
</evidence>
<dbReference type="Pfam" id="PF14273">
    <property type="entry name" value="DUF4360"/>
    <property type="match status" value="1"/>
</dbReference>
<reference evidence="2 3" key="1">
    <citation type="submission" date="2017-02" db="EMBL/GenBank/DDBJ databases">
        <authorList>
            <person name="Peterson S.W."/>
        </authorList>
    </citation>
    <scope>NUCLEOTIDE SEQUENCE [LARGE SCALE GENOMIC DNA]</scope>
    <source>
        <strain evidence="2 3">ATCC 49788</strain>
    </source>
</reference>
<evidence type="ECO:0000313" key="2">
    <source>
        <dbReference type="EMBL" id="SKA95540.1"/>
    </source>
</evidence>
<evidence type="ECO:0000313" key="3">
    <source>
        <dbReference type="Proteomes" id="UP000190460"/>
    </source>
</evidence>
<dbReference type="PANTHER" id="PTHR38847:SF1">
    <property type="entry name" value="PSEUDOURIDINE SYNTHASE RSUA_RLUA-LIKE DOMAIN-CONTAINING PROTEIN"/>
    <property type="match status" value="1"/>
</dbReference>
<organism evidence="2 3">
    <name type="scientific">Thiothrix eikelboomii</name>
    <dbReference type="NCBI Taxonomy" id="92487"/>
    <lineage>
        <taxon>Bacteria</taxon>
        <taxon>Pseudomonadati</taxon>
        <taxon>Pseudomonadota</taxon>
        <taxon>Gammaproteobacteria</taxon>
        <taxon>Thiotrichales</taxon>
        <taxon>Thiotrichaceae</taxon>
        <taxon>Thiothrix</taxon>
    </lineage>
</organism>
<accession>A0A1T4Y187</accession>
<dbReference type="RefSeq" id="WP_078924214.1">
    <property type="nucleotide sequence ID" value="NZ_FUYB01000031.1"/>
</dbReference>
<dbReference type="PANTHER" id="PTHR38847">
    <property type="match status" value="1"/>
</dbReference>
<feature type="signal peptide" evidence="1">
    <location>
        <begin position="1"/>
        <end position="22"/>
    </location>
</feature>
<keyword evidence="3" id="KW-1185">Reference proteome</keyword>
<protein>
    <recommendedName>
        <fullName evidence="4">DUF4360 domain-containing protein</fullName>
    </recommendedName>
</protein>
<dbReference type="AlphaFoldDB" id="A0A1T4Y187"/>
<keyword evidence="1" id="KW-0732">Signal</keyword>
<dbReference type="Proteomes" id="UP000190460">
    <property type="component" value="Unassembled WGS sequence"/>
</dbReference>
<dbReference type="EMBL" id="FUYB01000031">
    <property type="protein sequence ID" value="SKA95540.1"/>
    <property type="molecule type" value="Genomic_DNA"/>
</dbReference>
<dbReference type="InterPro" id="IPR025649">
    <property type="entry name" value="DUF4360"/>
</dbReference>
<sequence length="189" mass="20178">MKTLSTIIAAATLALVANTAAAAPSNNSVYFQDPAIAGSGCPGGTTDYAITPDGQTLTILFDSYVADPGNLSCNIAIPVHVPNGFQVSLMTADYRGFVQGRAELRRSYFFAGSTGPSLVTPMSSASGKDYTQRDNLLTMSESFARCGQDVNLRINSRIRTRTNSSSISVDSLDLNNGMIFHLKYKRCNS</sequence>
<gene>
    <name evidence="2" type="ORF">SAMN02745130_03792</name>
</gene>
<feature type="chain" id="PRO_5013341172" description="DUF4360 domain-containing protein" evidence="1">
    <location>
        <begin position="23"/>
        <end position="189"/>
    </location>
</feature>
<name>A0A1T4Y187_9GAMM</name>
<dbReference type="OrthoDB" id="5861865at2"/>